<reference evidence="2 3" key="1">
    <citation type="submission" date="2019-09" db="EMBL/GenBank/DDBJ databases">
        <title>A chromosome-level genome assembly of the Chinese tupelo Nyssa sinensis.</title>
        <authorList>
            <person name="Yang X."/>
            <person name="Kang M."/>
            <person name="Yang Y."/>
            <person name="Xiong H."/>
            <person name="Wang M."/>
            <person name="Zhang Z."/>
            <person name="Wang Z."/>
            <person name="Wu H."/>
            <person name="Ma T."/>
            <person name="Liu J."/>
            <person name="Xi Z."/>
        </authorList>
    </citation>
    <scope>NUCLEOTIDE SEQUENCE [LARGE SCALE GENOMIC DNA]</scope>
    <source>
        <strain evidence="2">J267</strain>
        <tissue evidence="2">Leaf</tissue>
    </source>
</reference>
<dbReference type="Proteomes" id="UP000325577">
    <property type="component" value="Linkage Group LG16"/>
</dbReference>
<organism evidence="2 3">
    <name type="scientific">Nyssa sinensis</name>
    <dbReference type="NCBI Taxonomy" id="561372"/>
    <lineage>
        <taxon>Eukaryota</taxon>
        <taxon>Viridiplantae</taxon>
        <taxon>Streptophyta</taxon>
        <taxon>Embryophyta</taxon>
        <taxon>Tracheophyta</taxon>
        <taxon>Spermatophyta</taxon>
        <taxon>Magnoliopsida</taxon>
        <taxon>eudicotyledons</taxon>
        <taxon>Gunneridae</taxon>
        <taxon>Pentapetalae</taxon>
        <taxon>asterids</taxon>
        <taxon>Cornales</taxon>
        <taxon>Nyssaceae</taxon>
        <taxon>Nyssa</taxon>
    </lineage>
</organism>
<feature type="compositionally biased region" description="Basic and acidic residues" evidence="1">
    <location>
        <begin position="101"/>
        <end position="114"/>
    </location>
</feature>
<dbReference type="AlphaFoldDB" id="A0A5J5B6D7"/>
<evidence type="ECO:0000256" key="1">
    <source>
        <dbReference type="SAM" id="MobiDB-lite"/>
    </source>
</evidence>
<evidence type="ECO:0000313" key="3">
    <source>
        <dbReference type="Proteomes" id="UP000325577"/>
    </source>
</evidence>
<name>A0A5J5B6D7_9ASTE</name>
<feature type="region of interest" description="Disordered" evidence="1">
    <location>
        <begin position="48"/>
        <end position="114"/>
    </location>
</feature>
<keyword evidence="3" id="KW-1185">Reference proteome</keyword>
<evidence type="ECO:0000313" key="2">
    <source>
        <dbReference type="EMBL" id="KAA8536731.1"/>
    </source>
</evidence>
<accession>A0A5J5B6D7</accession>
<protein>
    <submittedName>
        <fullName evidence="2">Uncharacterized protein</fullName>
    </submittedName>
</protein>
<feature type="compositionally biased region" description="Basic and acidic residues" evidence="1">
    <location>
        <begin position="48"/>
        <end position="59"/>
    </location>
</feature>
<gene>
    <name evidence="2" type="ORF">F0562_029209</name>
</gene>
<sequence>MVLVAKTTSSLARISLIMKRTIIVILIVGSALLCLQANGRRFVLEEVKEKERADAEPGQKLDGVNNGATNDDDNNNKKNDGEDEKNDSYGNYDGPTGSSTDTHHVYQGDGRPPH</sequence>
<proteinExistence type="predicted"/>
<dbReference type="OrthoDB" id="1569879at2759"/>
<dbReference type="EMBL" id="CM018039">
    <property type="protein sequence ID" value="KAA8536731.1"/>
    <property type="molecule type" value="Genomic_DNA"/>
</dbReference>